<keyword evidence="3" id="KW-1185">Reference proteome</keyword>
<proteinExistence type="predicted"/>
<reference evidence="2 3" key="1">
    <citation type="submission" date="2016-09" db="EMBL/GenBank/DDBJ databases">
        <authorList>
            <person name="Capua I."/>
            <person name="De Benedictis P."/>
            <person name="Joannis T."/>
            <person name="Lombin L.H."/>
            <person name="Cattoli G."/>
        </authorList>
    </citation>
    <scope>NUCLEOTIDE SEQUENCE [LARGE SCALE GENOMIC DNA]</scope>
    <source>
        <strain evidence="2 3">IMI 309357</strain>
    </source>
</reference>
<dbReference type="Proteomes" id="UP000176998">
    <property type="component" value="Unassembled WGS sequence"/>
</dbReference>
<evidence type="ECO:0000313" key="3">
    <source>
        <dbReference type="Proteomes" id="UP000176998"/>
    </source>
</evidence>
<organism evidence="2 3">
    <name type="scientific">Colletotrichum orchidophilum</name>
    <dbReference type="NCBI Taxonomy" id="1209926"/>
    <lineage>
        <taxon>Eukaryota</taxon>
        <taxon>Fungi</taxon>
        <taxon>Dikarya</taxon>
        <taxon>Ascomycota</taxon>
        <taxon>Pezizomycotina</taxon>
        <taxon>Sordariomycetes</taxon>
        <taxon>Hypocreomycetidae</taxon>
        <taxon>Glomerellales</taxon>
        <taxon>Glomerellaceae</taxon>
        <taxon>Colletotrichum</taxon>
    </lineage>
</organism>
<feature type="compositionally biased region" description="Basic and acidic residues" evidence="1">
    <location>
        <begin position="1"/>
        <end position="16"/>
    </location>
</feature>
<accession>A0A1G4AZG2</accession>
<comment type="caution">
    <text evidence="2">The sequence shown here is derived from an EMBL/GenBank/DDBJ whole genome shotgun (WGS) entry which is preliminary data.</text>
</comment>
<dbReference type="GeneID" id="34563226"/>
<feature type="compositionally biased region" description="Low complexity" evidence="1">
    <location>
        <begin position="20"/>
        <end position="33"/>
    </location>
</feature>
<evidence type="ECO:0000256" key="1">
    <source>
        <dbReference type="SAM" id="MobiDB-lite"/>
    </source>
</evidence>
<feature type="region of interest" description="Disordered" evidence="1">
    <location>
        <begin position="60"/>
        <end position="93"/>
    </location>
</feature>
<feature type="region of interest" description="Disordered" evidence="1">
    <location>
        <begin position="1"/>
        <end position="45"/>
    </location>
</feature>
<dbReference type="RefSeq" id="XP_022471721.1">
    <property type="nucleotide sequence ID" value="XM_022621716.1"/>
</dbReference>
<evidence type="ECO:0000313" key="2">
    <source>
        <dbReference type="EMBL" id="OHE94559.1"/>
    </source>
</evidence>
<sequence length="283" mass="30282">MPITPKDRKSEDDIRARPGASTTPSTPPTTHHPAAADHHPEPLGQARAEYVSIRTSHRELHADGYDNGEGRRQGSDRNGGHIHAHESRCSASPRSIPSIGCEIWASKPAASRTAHHHPTHAVAGYSQPKTTAVPTRVLCAIPAGLERLSDAPDPKLVAAMAMSMHIARQKNHYNMRNCRHFINKQTTTRHAQSVWGIVVLAVAKLQGEEEQQSLATSTPRATNGPEFEAVTGSASHCILAISNKTASRGRLGTGMPSTAAPGPASDHAAPRHLSQSECGLLEE</sequence>
<dbReference type="EMBL" id="MJBS01000097">
    <property type="protein sequence ID" value="OHE94559.1"/>
    <property type="molecule type" value="Genomic_DNA"/>
</dbReference>
<feature type="compositionally biased region" description="Basic and acidic residues" evidence="1">
    <location>
        <begin position="60"/>
        <end position="88"/>
    </location>
</feature>
<name>A0A1G4AZG2_9PEZI</name>
<dbReference type="AlphaFoldDB" id="A0A1G4AZG2"/>
<dbReference type="OrthoDB" id="10483923at2759"/>
<gene>
    <name evidence="2" type="ORF">CORC01_10087</name>
</gene>
<protein>
    <submittedName>
        <fullName evidence="2">Uncharacterized protein</fullName>
    </submittedName>
</protein>
<feature type="region of interest" description="Disordered" evidence="1">
    <location>
        <begin position="248"/>
        <end position="283"/>
    </location>
</feature>